<dbReference type="InterPro" id="IPR037523">
    <property type="entry name" value="VOC_core"/>
</dbReference>
<feature type="transmembrane region" description="Helical" evidence="2">
    <location>
        <begin position="43"/>
        <end position="71"/>
    </location>
</feature>
<organism evidence="4 5">
    <name type="scientific">Mobilicoccus caccae</name>
    <dbReference type="NCBI Taxonomy" id="1859295"/>
    <lineage>
        <taxon>Bacteria</taxon>
        <taxon>Bacillati</taxon>
        <taxon>Actinomycetota</taxon>
        <taxon>Actinomycetes</taxon>
        <taxon>Micrococcales</taxon>
        <taxon>Dermatophilaceae</taxon>
        <taxon>Mobilicoccus</taxon>
    </lineage>
</organism>
<evidence type="ECO:0000259" key="3">
    <source>
        <dbReference type="PROSITE" id="PS51819"/>
    </source>
</evidence>
<accession>A0ABQ6IJR2</accession>
<keyword evidence="2" id="KW-0812">Transmembrane</keyword>
<evidence type="ECO:0000256" key="1">
    <source>
        <dbReference type="SAM" id="MobiDB-lite"/>
    </source>
</evidence>
<feature type="domain" description="VOC" evidence="3">
    <location>
        <begin position="188"/>
        <end position="310"/>
    </location>
</feature>
<evidence type="ECO:0000313" key="4">
    <source>
        <dbReference type="EMBL" id="GMA38168.1"/>
    </source>
</evidence>
<name>A0ABQ6IJR2_9MICO</name>
<protein>
    <recommendedName>
        <fullName evidence="3">VOC domain-containing protein</fullName>
    </recommendedName>
</protein>
<gene>
    <name evidence="4" type="ORF">GCM10025883_02130</name>
</gene>
<proteinExistence type="predicted"/>
<dbReference type="Proteomes" id="UP001157126">
    <property type="component" value="Unassembled WGS sequence"/>
</dbReference>
<dbReference type="SUPFAM" id="SSF54427">
    <property type="entry name" value="NTF2-like"/>
    <property type="match status" value="1"/>
</dbReference>
<dbReference type="Gene3D" id="3.10.450.50">
    <property type="match status" value="1"/>
</dbReference>
<dbReference type="PANTHER" id="PTHR36503:SF1">
    <property type="entry name" value="BLR2520 PROTEIN"/>
    <property type="match status" value="1"/>
</dbReference>
<dbReference type="SUPFAM" id="SSF54593">
    <property type="entry name" value="Glyoxalase/Bleomycin resistance protein/Dihydroxybiphenyl dioxygenase"/>
    <property type="match status" value="1"/>
</dbReference>
<dbReference type="EMBL" id="BSUO01000001">
    <property type="protein sequence ID" value="GMA38168.1"/>
    <property type="molecule type" value="Genomic_DNA"/>
</dbReference>
<sequence length="454" mass="49433">MVVFGLILLLLGVGAGAFAFWVATAGTQSPGGGMGIDVFGNTIVIAPLTLVLLGVGAALLILLGVWVMIAASRRKMRESRERRELRKTQKRQEKELAETRSRLGEDSARTGRRDDHRDDRGATGGAVRAEDRSAAPAPSATTSAAVCVTRTSATTTAAARPPASASATRTASRRWTPRATRADGMEQRLTFVTLAVDDVARSAEFYIGGLGWEVEFEAPGEVLFIRLGPGLVLSLWSRAGFVEEIGAEPTRGLAPLTLAHNVSSPEEVDDVLDSARGAGAEVSPGVRRDWGGYSGYFTDPDGFRWEVAHNPSPLGDDLIARARVWEQSRSLGAASVTTSLREREPLFHREPRDATRAHFEQMVAPGMVHIGASGRQMDREETIAEVTRRYAEGDHGDDHTWIVEDFEVEELAPALWAATYVLHQGPRVTRRCTLWELADGHWRVRRHQGTVIDA</sequence>
<feature type="compositionally biased region" description="Basic and acidic residues" evidence="1">
    <location>
        <begin position="78"/>
        <end position="121"/>
    </location>
</feature>
<keyword evidence="5" id="KW-1185">Reference proteome</keyword>
<dbReference type="Pfam" id="PF00903">
    <property type="entry name" value="Glyoxalase"/>
    <property type="match status" value="1"/>
</dbReference>
<comment type="caution">
    <text evidence="4">The sequence shown here is derived from an EMBL/GenBank/DDBJ whole genome shotgun (WGS) entry which is preliminary data.</text>
</comment>
<reference evidence="5" key="1">
    <citation type="journal article" date="2019" name="Int. J. Syst. Evol. Microbiol.">
        <title>The Global Catalogue of Microorganisms (GCM) 10K type strain sequencing project: providing services to taxonomists for standard genome sequencing and annotation.</title>
        <authorList>
            <consortium name="The Broad Institute Genomics Platform"/>
            <consortium name="The Broad Institute Genome Sequencing Center for Infectious Disease"/>
            <person name="Wu L."/>
            <person name="Ma J."/>
        </authorList>
    </citation>
    <scope>NUCLEOTIDE SEQUENCE [LARGE SCALE GENOMIC DNA]</scope>
    <source>
        <strain evidence="5">NBRC 113072</strain>
    </source>
</reference>
<dbReference type="PANTHER" id="PTHR36503">
    <property type="entry name" value="BLR2520 PROTEIN"/>
    <property type="match status" value="1"/>
</dbReference>
<evidence type="ECO:0000313" key="5">
    <source>
        <dbReference type="Proteomes" id="UP001157126"/>
    </source>
</evidence>
<dbReference type="InterPro" id="IPR029068">
    <property type="entry name" value="Glyas_Bleomycin-R_OHBP_Dase"/>
</dbReference>
<dbReference type="Gene3D" id="3.10.180.10">
    <property type="entry name" value="2,3-Dihydroxybiphenyl 1,2-Dioxygenase, domain 1"/>
    <property type="match status" value="1"/>
</dbReference>
<evidence type="ECO:0000256" key="2">
    <source>
        <dbReference type="SAM" id="Phobius"/>
    </source>
</evidence>
<dbReference type="PROSITE" id="PS51819">
    <property type="entry name" value="VOC"/>
    <property type="match status" value="1"/>
</dbReference>
<feature type="compositionally biased region" description="Low complexity" evidence="1">
    <location>
        <begin position="134"/>
        <end position="170"/>
    </location>
</feature>
<feature type="region of interest" description="Disordered" evidence="1">
    <location>
        <begin position="77"/>
        <end position="180"/>
    </location>
</feature>
<keyword evidence="2" id="KW-0472">Membrane</keyword>
<dbReference type="InterPro" id="IPR004360">
    <property type="entry name" value="Glyas_Fos-R_dOase_dom"/>
</dbReference>
<keyword evidence="2" id="KW-1133">Transmembrane helix</keyword>
<dbReference type="RefSeq" id="WP_348536037.1">
    <property type="nucleotide sequence ID" value="NZ_BSUO01000001.1"/>
</dbReference>
<dbReference type="InterPro" id="IPR032710">
    <property type="entry name" value="NTF2-like_dom_sf"/>
</dbReference>